<comment type="similarity">
    <text evidence="2">Belongs to the CDP-alcohol phosphatidyltransferase class-I family.</text>
</comment>
<dbReference type="Gene3D" id="1.20.120.1760">
    <property type="match status" value="1"/>
</dbReference>
<evidence type="ECO:0000313" key="5">
    <source>
        <dbReference type="EMBL" id="MFB9375886.1"/>
    </source>
</evidence>
<keyword evidence="1 2" id="KW-0808">Transferase</keyword>
<gene>
    <name evidence="5" type="ORF">ACFFVI_02785</name>
</gene>
<name>A0ABV5LPD7_9ACTN</name>
<keyword evidence="4" id="KW-1133">Transmembrane helix</keyword>
<feature type="transmembrane region" description="Helical" evidence="4">
    <location>
        <begin position="59"/>
        <end position="76"/>
    </location>
</feature>
<evidence type="ECO:0000256" key="2">
    <source>
        <dbReference type="RuleBase" id="RU003750"/>
    </source>
</evidence>
<dbReference type="InterPro" id="IPR000462">
    <property type="entry name" value="CDP-OH_P_trans"/>
</dbReference>
<feature type="transmembrane region" description="Helical" evidence="4">
    <location>
        <begin position="201"/>
        <end position="219"/>
    </location>
</feature>
<dbReference type="EC" id="2.7.8.-" evidence="5"/>
<keyword evidence="6" id="KW-1185">Reference proteome</keyword>
<feature type="transmembrane region" description="Helical" evidence="4">
    <location>
        <begin position="32"/>
        <end position="53"/>
    </location>
</feature>
<protein>
    <submittedName>
        <fullName evidence="5">CDP-alcohol phosphatidyltransferase family protein</fullName>
        <ecNumber evidence="5">2.7.8.-</ecNumber>
    </submittedName>
</protein>
<proteinExistence type="inferred from homology"/>
<dbReference type="Proteomes" id="UP001589748">
    <property type="component" value="Unassembled WGS sequence"/>
</dbReference>
<feature type="transmembrane region" description="Helical" evidence="4">
    <location>
        <begin position="225"/>
        <end position="246"/>
    </location>
</feature>
<dbReference type="RefSeq" id="WP_380139754.1">
    <property type="nucleotide sequence ID" value="NZ_JBHLUI010000012.1"/>
</dbReference>
<accession>A0ABV5LPD7</accession>
<dbReference type="InterPro" id="IPR043130">
    <property type="entry name" value="CDP-OH_PTrfase_TM_dom"/>
</dbReference>
<sequence length="257" mass="26349">MDGEDRRTTSVLRRRPGRCDAGRGEGTAVRDATLALLSAALLCGLLAAGPWSAGSVGPAIATGVGVVGVAAAALLTRPGRRVGPADRVTLARTVLVGGCATITVLTLTGGMGPRPWWLIALALPALVLDGVDGHVARRTGTSSPAGARFDMEVDAALILVLSVAVAGTVGPWVLLIGAARYLWIGASAVVPRLRRRPRIRLSRRVIAVVQAGALLVALVPPVPLAAATVGLVVALGALLFSFGRDLRELLGAPRRRS</sequence>
<dbReference type="InterPro" id="IPR048254">
    <property type="entry name" value="CDP_ALCOHOL_P_TRANSF_CS"/>
</dbReference>
<evidence type="ECO:0000313" key="6">
    <source>
        <dbReference type="Proteomes" id="UP001589748"/>
    </source>
</evidence>
<evidence type="ECO:0000256" key="3">
    <source>
        <dbReference type="SAM" id="MobiDB-lite"/>
    </source>
</evidence>
<comment type="caution">
    <text evidence="5">The sequence shown here is derived from an EMBL/GenBank/DDBJ whole genome shotgun (WGS) entry which is preliminary data.</text>
</comment>
<evidence type="ECO:0000256" key="1">
    <source>
        <dbReference type="ARBA" id="ARBA00022679"/>
    </source>
</evidence>
<evidence type="ECO:0000256" key="4">
    <source>
        <dbReference type="SAM" id="Phobius"/>
    </source>
</evidence>
<feature type="region of interest" description="Disordered" evidence="3">
    <location>
        <begin position="1"/>
        <end position="24"/>
    </location>
</feature>
<dbReference type="GO" id="GO:0016740">
    <property type="term" value="F:transferase activity"/>
    <property type="evidence" value="ECO:0007669"/>
    <property type="project" value="UniProtKB-KW"/>
</dbReference>
<organism evidence="5 6">
    <name type="scientific">Kineococcus gynurae</name>
    <dbReference type="NCBI Taxonomy" id="452979"/>
    <lineage>
        <taxon>Bacteria</taxon>
        <taxon>Bacillati</taxon>
        <taxon>Actinomycetota</taxon>
        <taxon>Actinomycetes</taxon>
        <taxon>Kineosporiales</taxon>
        <taxon>Kineosporiaceae</taxon>
        <taxon>Kineococcus</taxon>
    </lineage>
</organism>
<keyword evidence="4" id="KW-0472">Membrane</keyword>
<reference evidence="5 6" key="1">
    <citation type="submission" date="2024-09" db="EMBL/GenBank/DDBJ databases">
        <authorList>
            <person name="Sun Q."/>
            <person name="Mori K."/>
        </authorList>
    </citation>
    <scope>NUCLEOTIDE SEQUENCE [LARGE SCALE GENOMIC DNA]</scope>
    <source>
        <strain evidence="5 6">TISTR 1856</strain>
    </source>
</reference>
<keyword evidence="4" id="KW-0812">Transmembrane</keyword>
<feature type="transmembrane region" description="Helical" evidence="4">
    <location>
        <begin position="88"/>
        <end position="110"/>
    </location>
</feature>
<dbReference type="PROSITE" id="PS00379">
    <property type="entry name" value="CDP_ALCOHOL_P_TRANSF"/>
    <property type="match status" value="1"/>
</dbReference>
<dbReference type="EMBL" id="JBHMDM010000001">
    <property type="protein sequence ID" value="MFB9375886.1"/>
    <property type="molecule type" value="Genomic_DNA"/>
</dbReference>
<dbReference type="Pfam" id="PF01066">
    <property type="entry name" value="CDP-OH_P_transf"/>
    <property type="match status" value="1"/>
</dbReference>